<dbReference type="Pfam" id="PF00046">
    <property type="entry name" value="Homeodomain"/>
    <property type="match status" value="1"/>
</dbReference>
<evidence type="ECO:0000256" key="2">
    <source>
        <dbReference type="RuleBase" id="RU000682"/>
    </source>
</evidence>
<proteinExistence type="predicted"/>
<keyword evidence="5" id="KW-1185">Reference proteome</keyword>
<dbReference type="SUPFAM" id="SSF46689">
    <property type="entry name" value="Homeodomain-like"/>
    <property type="match status" value="1"/>
</dbReference>
<dbReference type="InterPro" id="IPR029058">
    <property type="entry name" value="AB_hydrolase_fold"/>
</dbReference>
<dbReference type="AlphaFoldDB" id="A0A2P6NY68"/>
<evidence type="ECO:0000256" key="1">
    <source>
        <dbReference type="PROSITE-ProRule" id="PRU00108"/>
    </source>
</evidence>
<dbReference type="Proteomes" id="UP000241769">
    <property type="component" value="Unassembled WGS sequence"/>
</dbReference>
<dbReference type="CDD" id="cd00086">
    <property type="entry name" value="homeodomain"/>
    <property type="match status" value="1"/>
</dbReference>
<dbReference type="InParanoid" id="A0A2P6NY68"/>
<evidence type="ECO:0000259" key="3">
    <source>
        <dbReference type="PROSITE" id="PS50071"/>
    </source>
</evidence>
<organism evidence="4 5">
    <name type="scientific">Planoprotostelium fungivorum</name>
    <dbReference type="NCBI Taxonomy" id="1890364"/>
    <lineage>
        <taxon>Eukaryota</taxon>
        <taxon>Amoebozoa</taxon>
        <taxon>Evosea</taxon>
        <taxon>Variosea</taxon>
        <taxon>Cavosteliida</taxon>
        <taxon>Cavosteliaceae</taxon>
        <taxon>Planoprotostelium</taxon>
    </lineage>
</organism>
<feature type="domain" description="Homeobox" evidence="3">
    <location>
        <begin position="38"/>
        <end position="98"/>
    </location>
</feature>
<dbReference type="GO" id="GO:0001228">
    <property type="term" value="F:DNA-binding transcription activator activity, RNA polymerase II-specific"/>
    <property type="evidence" value="ECO:0007669"/>
    <property type="project" value="InterPro"/>
</dbReference>
<evidence type="ECO:0000313" key="5">
    <source>
        <dbReference type="Proteomes" id="UP000241769"/>
    </source>
</evidence>
<dbReference type="PANTHER" id="PTHR47656:SF1">
    <property type="entry name" value="HOMEOBOX PROTEIN MIXL1"/>
    <property type="match status" value="1"/>
</dbReference>
<dbReference type="Pfam" id="PF12697">
    <property type="entry name" value="Abhydrolase_6"/>
    <property type="match status" value="1"/>
</dbReference>
<accession>A0A2P6NY68</accession>
<protein>
    <recommendedName>
        <fullName evidence="3">Homeobox domain-containing protein</fullName>
    </recommendedName>
</protein>
<dbReference type="OrthoDB" id="190201at2759"/>
<dbReference type="GO" id="GO:0005634">
    <property type="term" value="C:nucleus"/>
    <property type="evidence" value="ECO:0007669"/>
    <property type="project" value="UniProtKB-SubCell"/>
</dbReference>
<dbReference type="GO" id="GO:0003677">
    <property type="term" value="F:DNA binding"/>
    <property type="evidence" value="ECO:0007669"/>
    <property type="project" value="UniProtKB-UniRule"/>
</dbReference>
<feature type="DNA-binding region" description="Homeobox" evidence="1">
    <location>
        <begin position="40"/>
        <end position="99"/>
    </location>
</feature>
<keyword evidence="1 2" id="KW-0238">DNA-binding</keyword>
<dbReference type="InterPro" id="IPR009057">
    <property type="entry name" value="Homeodomain-like_sf"/>
</dbReference>
<name>A0A2P6NY68_9EUKA</name>
<sequence length="567" mass="63473">MDITRLIHQDEHIIAPAEPFEGFSWVQRRRHKAGDDIPLCRKRRRPTPPTQRQMLEDIYRETRYPSAEMRRRLAAIHHTTSRKIQIWFQNRRMKEKNDAARYSHKDKMMAVTDILSAPRHALEAEKVFLQDRTCDPRVSWDNVVRKFPTSILELSQTGHLSATAYACYIILLLIDMRSVLFTLTLLSAALADGIYMLNVTDVYTESSKGGNAFCTIGNVIVQVTAPNLDIGVSPPADQYEATEMINTLESIRSKEYIRAYVSSKFNTVRNYSIAVKLCAPSYDLNAVERRMVHILVHGIGFDKSYWDFEDQYSYIDQAGARGEWTFSFDRLATGNSSYPDAVSDVQSPTEVSILSVLINHLRTGYFGVRFNHVVGVGHSYGSLLINGLLKQEASALDAVVMTGYTAETMYSNMGLASLDLVLANSTSRFAGLTNGYFVPENTIGVQQSFYTWPNFETSILNASTQNAQPVSLGTFFTMGSLLGATSYTSPVLVLNGRNDYFFCGGDCKKAGKDGSDASAAVQLAIFPRSRNFRSETLEITGHGIALHKNAAYSNGRILDFIYDAIRM</sequence>
<dbReference type="EMBL" id="MDYQ01000007">
    <property type="protein sequence ID" value="PRP88900.1"/>
    <property type="molecule type" value="Genomic_DNA"/>
</dbReference>
<keyword evidence="1 2" id="KW-0539">Nucleus</keyword>
<dbReference type="InterPro" id="IPR042917">
    <property type="entry name" value="MIXL1"/>
</dbReference>
<reference evidence="4 5" key="1">
    <citation type="journal article" date="2018" name="Genome Biol. Evol.">
        <title>Multiple Roots of Fruiting Body Formation in Amoebozoa.</title>
        <authorList>
            <person name="Hillmann F."/>
            <person name="Forbes G."/>
            <person name="Novohradska S."/>
            <person name="Ferling I."/>
            <person name="Riege K."/>
            <person name="Groth M."/>
            <person name="Westermann M."/>
            <person name="Marz M."/>
            <person name="Spaller T."/>
            <person name="Winckler T."/>
            <person name="Schaap P."/>
            <person name="Glockner G."/>
        </authorList>
    </citation>
    <scope>NUCLEOTIDE SEQUENCE [LARGE SCALE GENOMIC DNA]</scope>
    <source>
        <strain evidence="4 5">Jena</strain>
    </source>
</reference>
<dbReference type="SMART" id="SM00389">
    <property type="entry name" value="HOX"/>
    <property type="match status" value="1"/>
</dbReference>
<gene>
    <name evidence="4" type="ORF">PROFUN_00368</name>
</gene>
<comment type="subcellular location">
    <subcellularLocation>
        <location evidence="1 2">Nucleus</location>
    </subcellularLocation>
</comment>
<dbReference type="PANTHER" id="PTHR47656">
    <property type="entry name" value="HOMEOBOX PROTEIN MIXL"/>
    <property type="match status" value="1"/>
</dbReference>
<dbReference type="Gene3D" id="1.10.10.60">
    <property type="entry name" value="Homeodomain-like"/>
    <property type="match status" value="1"/>
</dbReference>
<dbReference type="SUPFAM" id="SSF53474">
    <property type="entry name" value="alpha/beta-Hydrolases"/>
    <property type="match status" value="1"/>
</dbReference>
<evidence type="ECO:0000313" key="4">
    <source>
        <dbReference type="EMBL" id="PRP88900.1"/>
    </source>
</evidence>
<dbReference type="InterPro" id="IPR000073">
    <property type="entry name" value="AB_hydrolase_1"/>
</dbReference>
<comment type="caution">
    <text evidence="4">The sequence shown here is derived from an EMBL/GenBank/DDBJ whole genome shotgun (WGS) entry which is preliminary data.</text>
</comment>
<dbReference type="PROSITE" id="PS50071">
    <property type="entry name" value="HOMEOBOX_2"/>
    <property type="match status" value="1"/>
</dbReference>
<dbReference type="Gene3D" id="3.40.50.1820">
    <property type="entry name" value="alpha/beta hydrolase"/>
    <property type="match status" value="1"/>
</dbReference>
<dbReference type="InterPro" id="IPR001356">
    <property type="entry name" value="HD"/>
</dbReference>
<keyword evidence="1 2" id="KW-0371">Homeobox</keyword>